<dbReference type="PANTHER" id="PTHR43739:SF5">
    <property type="entry name" value="EXO-ALPHA-SIALIDASE"/>
    <property type="match status" value="1"/>
</dbReference>
<organism evidence="2">
    <name type="scientific">marine metagenome</name>
    <dbReference type="NCBI Taxonomy" id="408172"/>
    <lineage>
        <taxon>unclassified sequences</taxon>
        <taxon>metagenomes</taxon>
        <taxon>ecological metagenomes</taxon>
    </lineage>
</organism>
<dbReference type="InterPro" id="IPR028203">
    <property type="entry name" value="PSII_CF48-like_dom"/>
</dbReference>
<dbReference type="CDD" id="cd15482">
    <property type="entry name" value="Sialidase_non-viral"/>
    <property type="match status" value="1"/>
</dbReference>
<dbReference type="SUPFAM" id="SSF110296">
    <property type="entry name" value="Oligoxyloglucan reducing end-specific cellobiohydrolase"/>
    <property type="match status" value="1"/>
</dbReference>
<dbReference type="PANTHER" id="PTHR43739">
    <property type="entry name" value="XYLOGLUCANASE (EUROFUNG)"/>
    <property type="match status" value="1"/>
</dbReference>
<evidence type="ECO:0000259" key="1">
    <source>
        <dbReference type="Pfam" id="PF14870"/>
    </source>
</evidence>
<dbReference type="InterPro" id="IPR015943">
    <property type="entry name" value="WD40/YVTN_repeat-like_dom_sf"/>
</dbReference>
<gene>
    <name evidence="2" type="ORF">METZ01_LOCUS37308</name>
</gene>
<accession>A0A381QZR7</accession>
<evidence type="ECO:0000313" key="2">
    <source>
        <dbReference type="EMBL" id="SUZ84454.1"/>
    </source>
</evidence>
<sequence length="322" mass="35731">MNSKLYAGTVGWGVWGSDDLGETWDFAFKGIYAENRIWALCSHDLEPGVILAGSDRGLLRQGLDGVAEHVPSPADQHGRCVWSVAQAPHDPNIILMGTNPGALFRSDDGGTSWRELPVDLVDSCPFIGKPRVTRIRFDPLETDGIWVSVEIDAVHRSRDGGDTWEKLDNGFKFPDIHDIAVIDDDGKRKLLAATAVGLYQSSDDGANWEWNKLDSPWQYTRGIKPRADLDGTVFLCNGDGPPGSQGRLLRSRDWGDSWEDAKLPGQTNSTPWMVATHTVDPNLLFTCTNLGQMYRSDDGGEVWQRLSREFGEIRTLLWHPTA</sequence>
<reference evidence="2" key="1">
    <citation type="submission" date="2018-05" db="EMBL/GenBank/DDBJ databases">
        <authorList>
            <person name="Lanie J.A."/>
            <person name="Ng W.-L."/>
            <person name="Kazmierczak K.M."/>
            <person name="Andrzejewski T.M."/>
            <person name="Davidsen T.M."/>
            <person name="Wayne K.J."/>
            <person name="Tettelin H."/>
            <person name="Glass J.I."/>
            <person name="Rusch D."/>
            <person name="Podicherti R."/>
            <person name="Tsui H.-C.T."/>
            <person name="Winkler M.E."/>
        </authorList>
    </citation>
    <scope>NUCLEOTIDE SEQUENCE</scope>
</reference>
<dbReference type="AlphaFoldDB" id="A0A381QZR7"/>
<protein>
    <recommendedName>
        <fullName evidence="1">Photosynthesis system II assembly factor Ycf48/Hcf136-like domain-containing protein</fullName>
    </recommendedName>
</protein>
<dbReference type="Gene3D" id="2.130.10.10">
    <property type="entry name" value="YVTN repeat-like/Quinoprotein amine dehydrogenase"/>
    <property type="match status" value="1"/>
</dbReference>
<feature type="domain" description="Photosynthesis system II assembly factor Ycf48/Hcf136-like" evidence="1">
    <location>
        <begin position="94"/>
        <end position="209"/>
    </location>
</feature>
<dbReference type="InterPro" id="IPR052025">
    <property type="entry name" value="Xyloglucanase_GH74"/>
</dbReference>
<name>A0A381QZR7_9ZZZZ</name>
<dbReference type="GO" id="GO:0010411">
    <property type="term" value="P:xyloglucan metabolic process"/>
    <property type="evidence" value="ECO:0007669"/>
    <property type="project" value="TreeGrafter"/>
</dbReference>
<dbReference type="Pfam" id="PF14870">
    <property type="entry name" value="PSII_BNR"/>
    <property type="match status" value="1"/>
</dbReference>
<dbReference type="EMBL" id="UINC01001594">
    <property type="protein sequence ID" value="SUZ84454.1"/>
    <property type="molecule type" value="Genomic_DNA"/>
</dbReference>
<proteinExistence type="predicted"/>